<dbReference type="Pfam" id="PF21837">
    <property type="entry name" value="DUF6896"/>
    <property type="match status" value="1"/>
</dbReference>
<dbReference type="RefSeq" id="WP_039313605.1">
    <property type="nucleotide sequence ID" value="NZ_JQOD01000001.1"/>
</dbReference>
<dbReference type="OrthoDB" id="6199278at2"/>
<feature type="domain" description="DUF6896" evidence="1">
    <location>
        <begin position="5"/>
        <end position="121"/>
    </location>
</feature>
<sequence>MMNERGIISFISLQEMLMKAFFIAYPSLKDFDFLLDFPKKGTVFVNNDEWGFVKHGKGIRFLINSDQKEAVVDVNNVKNPKLIDIWRLSQYFSSYDDHEIKGVLDGMVESGILQKISEKQYELI</sequence>
<dbReference type="AlphaFoldDB" id="A0A0M2F7A3"/>
<evidence type="ECO:0000259" key="1">
    <source>
        <dbReference type="Pfam" id="PF21837"/>
    </source>
</evidence>
<dbReference type="Proteomes" id="UP000029435">
    <property type="component" value="Unassembled WGS sequence"/>
</dbReference>
<reference evidence="2 3" key="1">
    <citation type="submission" date="2014-08" db="EMBL/GenBank/DDBJ databases">
        <title>Genome sequences of NCPPB Pectobacterium isolates.</title>
        <authorList>
            <person name="Glover R.H."/>
            <person name="Sapp M."/>
            <person name="Elphinstone J."/>
        </authorList>
    </citation>
    <scope>NUCLEOTIDE SEQUENCE [LARGE SCALE GENOMIC DNA]</scope>
    <source>
        <strain evidence="2 3">LMG 21372</strain>
    </source>
</reference>
<protein>
    <recommendedName>
        <fullName evidence="1">DUF6896 domain-containing protein</fullName>
    </recommendedName>
</protein>
<name>A0A0M2F7A3_9GAMM</name>
<proteinExistence type="predicted"/>
<comment type="caution">
    <text evidence="2">The sequence shown here is derived from an EMBL/GenBank/DDBJ whole genome shotgun (WGS) entry which is preliminary data.</text>
</comment>
<evidence type="ECO:0000313" key="2">
    <source>
        <dbReference type="EMBL" id="KGA36425.1"/>
    </source>
</evidence>
<evidence type="ECO:0000313" key="3">
    <source>
        <dbReference type="Proteomes" id="UP000029435"/>
    </source>
</evidence>
<dbReference type="EMBL" id="JQOD01000001">
    <property type="protein sequence ID" value="KGA36425.1"/>
    <property type="molecule type" value="Genomic_DNA"/>
</dbReference>
<dbReference type="InterPro" id="IPR054191">
    <property type="entry name" value="DUF6896"/>
</dbReference>
<gene>
    <name evidence="2" type="ORF">KU74_08175</name>
</gene>
<organism evidence="2 3">
    <name type="scientific">Pectobacterium brasiliense</name>
    <dbReference type="NCBI Taxonomy" id="180957"/>
    <lineage>
        <taxon>Bacteria</taxon>
        <taxon>Pseudomonadati</taxon>
        <taxon>Pseudomonadota</taxon>
        <taxon>Gammaproteobacteria</taxon>
        <taxon>Enterobacterales</taxon>
        <taxon>Pectobacteriaceae</taxon>
        <taxon>Pectobacterium</taxon>
    </lineage>
</organism>
<accession>A0A0M2F7A3</accession>